<keyword evidence="1" id="KW-0472">Membrane</keyword>
<protein>
    <submittedName>
        <fullName evidence="2">General secretion pathway protein J</fullName>
    </submittedName>
</protein>
<dbReference type="OrthoDB" id="8220660at2"/>
<keyword evidence="1" id="KW-1133">Transmembrane helix</keyword>
<keyword evidence="3" id="KW-1185">Reference proteome</keyword>
<name>A0A1I2X1U3_9HYPH</name>
<dbReference type="RefSeq" id="WP_143103803.1">
    <property type="nucleotide sequence ID" value="NZ_FOPM01000031.1"/>
</dbReference>
<reference evidence="3" key="1">
    <citation type="submission" date="2016-10" db="EMBL/GenBank/DDBJ databases">
        <authorList>
            <person name="Varghese N."/>
            <person name="Submissions S."/>
        </authorList>
    </citation>
    <scope>NUCLEOTIDE SEQUENCE [LARGE SCALE GENOMIC DNA]</scope>
    <source>
        <strain evidence="3">Gh-105</strain>
    </source>
</reference>
<dbReference type="NCBIfam" id="TIGR02532">
    <property type="entry name" value="IV_pilin_GFxxxE"/>
    <property type="match status" value="1"/>
</dbReference>
<proteinExistence type="predicted"/>
<organism evidence="2 3">
    <name type="scientific">Methylobacterium gossipiicola</name>
    <dbReference type="NCBI Taxonomy" id="582675"/>
    <lineage>
        <taxon>Bacteria</taxon>
        <taxon>Pseudomonadati</taxon>
        <taxon>Pseudomonadota</taxon>
        <taxon>Alphaproteobacteria</taxon>
        <taxon>Hyphomicrobiales</taxon>
        <taxon>Methylobacteriaceae</taxon>
        <taxon>Methylobacterium</taxon>
    </lineage>
</organism>
<dbReference type="EMBL" id="FOPM01000031">
    <property type="protein sequence ID" value="SFH07520.1"/>
    <property type="molecule type" value="Genomic_DNA"/>
</dbReference>
<dbReference type="PROSITE" id="PS00409">
    <property type="entry name" value="PROKAR_NTER_METHYL"/>
    <property type="match status" value="1"/>
</dbReference>
<dbReference type="AlphaFoldDB" id="A0A1I2X1U3"/>
<dbReference type="STRING" id="582675.SAMN05192565_1313"/>
<evidence type="ECO:0000313" key="2">
    <source>
        <dbReference type="EMBL" id="SFH07520.1"/>
    </source>
</evidence>
<keyword evidence="1" id="KW-0812">Transmembrane</keyword>
<feature type="transmembrane region" description="Helical" evidence="1">
    <location>
        <begin position="12"/>
        <end position="32"/>
    </location>
</feature>
<accession>A0A1I2X1U3</accession>
<dbReference type="Pfam" id="PF07963">
    <property type="entry name" value="N_methyl"/>
    <property type="match status" value="1"/>
</dbReference>
<dbReference type="Proteomes" id="UP000199229">
    <property type="component" value="Unassembled WGS sequence"/>
</dbReference>
<gene>
    <name evidence="2" type="ORF">SAMN05192565_1313</name>
</gene>
<evidence type="ECO:0000256" key="1">
    <source>
        <dbReference type="SAM" id="Phobius"/>
    </source>
</evidence>
<evidence type="ECO:0000313" key="3">
    <source>
        <dbReference type="Proteomes" id="UP000199229"/>
    </source>
</evidence>
<sequence>MAEVAPAPSEAGFTLVEMLIGLALTALIGVMLSQALSMTGSIAGVSARLTDDEAVQTVRDHLRRALSDVAGRRPDGTLPPFLGTADGVSAILPANRDVERAAEQRLDLRAVPGEAGLDLVESRRPVRGGDADDPVPERLLGRLVAVELRYFGSPAPKLAPQWLADWSRRDAHPALVKLRLTFPPSDRRRWPPLVIPVGVQP</sequence>
<dbReference type="InterPro" id="IPR012902">
    <property type="entry name" value="N_methyl_site"/>
</dbReference>